<protein>
    <submittedName>
        <fullName evidence="3">L-ascorbate metabolism protein UlaG (Beta-lactamase superfamily)</fullName>
    </submittedName>
</protein>
<dbReference type="InterPro" id="IPR050114">
    <property type="entry name" value="UPF0173_UPF0282_UlaG_hydrolase"/>
</dbReference>
<proteinExistence type="predicted"/>
<evidence type="ECO:0000259" key="2">
    <source>
        <dbReference type="Pfam" id="PF12706"/>
    </source>
</evidence>
<dbReference type="InterPro" id="IPR036866">
    <property type="entry name" value="RibonucZ/Hydroxyglut_hydro"/>
</dbReference>
<sequence>MASITVFGGPTALIEFGGLRLLTDPTFDAPGDYPVGADRKLTKTAPTATTPAALGRIDAVLLSHDEHPDNLDTAGRAYLTEVSTVLTTPSGAGRLGGSARGLAPWQSVTLPRPDGGTVTVTATPAQHGPEGCEPLTGEVIGFVLTADDLPSVYVSGDNASLAVVKEVADRFGPVDTALLFAGAARTVLFDGALLTLDSAQAAEAAALLGAREVVPAHFDSWGHFTEGREQLTAAFTTAGLADRLRFSS</sequence>
<dbReference type="SUPFAM" id="SSF56281">
    <property type="entry name" value="Metallo-hydrolase/oxidoreductase"/>
    <property type="match status" value="1"/>
</dbReference>
<dbReference type="InterPro" id="IPR001279">
    <property type="entry name" value="Metallo-B-lactamas"/>
</dbReference>
<dbReference type="Gene3D" id="3.60.15.10">
    <property type="entry name" value="Ribonuclease Z/Hydroxyacylglutathione hydrolase-like"/>
    <property type="match status" value="1"/>
</dbReference>
<dbReference type="PANTHER" id="PTHR43546">
    <property type="entry name" value="UPF0173 METAL-DEPENDENT HYDROLASE MJ1163-RELATED"/>
    <property type="match status" value="1"/>
</dbReference>
<dbReference type="RefSeq" id="WP_145909662.1">
    <property type="nucleotide sequence ID" value="NZ_BAAAMZ010000001.1"/>
</dbReference>
<dbReference type="EMBL" id="VIWT01000003">
    <property type="protein sequence ID" value="TWF90464.1"/>
    <property type="molecule type" value="Genomic_DNA"/>
</dbReference>
<keyword evidence="4" id="KW-1185">Reference proteome</keyword>
<organism evidence="3 4">
    <name type="scientific">Kitasatospora viridis</name>
    <dbReference type="NCBI Taxonomy" id="281105"/>
    <lineage>
        <taxon>Bacteria</taxon>
        <taxon>Bacillati</taxon>
        <taxon>Actinomycetota</taxon>
        <taxon>Actinomycetes</taxon>
        <taxon>Kitasatosporales</taxon>
        <taxon>Streptomycetaceae</taxon>
        <taxon>Kitasatospora</taxon>
    </lineage>
</organism>
<accession>A0A561TTS1</accession>
<evidence type="ECO:0000313" key="3">
    <source>
        <dbReference type="EMBL" id="TWF90464.1"/>
    </source>
</evidence>
<gene>
    <name evidence="3" type="ORF">FHX73_13511</name>
</gene>
<evidence type="ECO:0000256" key="1">
    <source>
        <dbReference type="ARBA" id="ARBA00022801"/>
    </source>
</evidence>
<feature type="domain" description="Metallo-beta-lactamase" evidence="2">
    <location>
        <begin position="20"/>
        <end position="218"/>
    </location>
</feature>
<comment type="caution">
    <text evidence="3">The sequence shown here is derived from an EMBL/GenBank/DDBJ whole genome shotgun (WGS) entry which is preliminary data.</text>
</comment>
<keyword evidence="1" id="KW-0378">Hydrolase</keyword>
<name>A0A561TTS1_9ACTN</name>
<evidence type="ECO:0000313" key="4">
    <source>
        <dbReference type="Proteomes" id="UP000317940"/>
    </source>
</evidence>
<dbReference type="GO" id="GO:0016787">
    <property type="term" value="F:hydrolase activity"/>
    <property type="evidence" value="ECO:0007669"/>
    <property type="project" value="UniProtKB-KW"/>
</dbReference>
<dbReference type="PANTHER" id="PTHR43546:SF9">
    <property type="entry name" value="L-ASCORBATE-6-PHOSPHATE LACTONASE ULAG-RELATED"/>
    <property type="match status" value="1"/>
</dbReference>
<reference evidence="3 4" key="1">
    <citation type="submission" date="2019-06" db="EMBL/GenBank/DDBJ databases">
        <title>Sequencing the genomes of 1000 actinobacteria strains.</title>
        <authorList>
            <person name="Klenk H.-P."/>
        </authorList>
    </citation>
    <scope>NUCLEOTIDE SEQUENCE [LARGE SCALE GENOMIC DNA]</scope>
    <source>
        <strain evidence="3 4">DSM 44826</strain>
    </source>
</reference>
<dbReference type="AlphaFoldDB" id="A0A561TTS1"/>
<dbReference type="OrthoDB" id="3204284at2"/>
<dbReference type="Proteomes" id="UP000317940">
    <property type="component" value="Unassembled WGS sequence"/>
</dbReference>
<dbReference type="Pfam" id="PF12706">
    <property type="entry name" value="Lactamase_B_2"/>
    <property type="match status" value="1"/>
</dbReference>